<accession>A0ABM7ZC10</accession>
<evidence type="ECO:0000256" key="3">
    <source>
        <dbReference type="PROSITE-ProRule" id="PRU01091"/>
    </source>
</evidence>
<dbReference type="SMART" id="SM00448">
    <property type="entry name" value="REC"/>
    <property type="match status" value="1"/>
</dbReference>
<dbReference type="PANTHER" id="PTHR48111:SF5">
    <property type="entry name" value="RESPONSE REGULATOR RPPA"/>
    <property type="match status" value="1"/>
</dbReference>
<feature type="DNA-binding region" description="OmpR/PhoB-type" evidence="3">
    <location>
        <begin position="145"/>
        <end position="248"/>
    </location>
</feature>
<evidence type="ECO:0000256" key="1">
    <source>
        <dbReference type="ARBA" id="ARBA00023125"/>
    </source>
</evidence>
<evidence type="ECO:0000259" key="5">
    <source>
        <dbReference type="PROSITE" id="PS51755"/>
    </source>
</evidence>
<dbReference type="EMBL" id="AP025734">
    <property type="protein sequence ID" value="BDI20848.1"/>
    <property type="molecule type" value="Genomic_DNA"/>
</dbReference>
<dbReference type="InterPro" id="IPR001789">
    <property type="entry name" value="Sig_transdc_resp-reg_receiver"/>
</dbReference>
<evidence type="ECO:0000259" key="4">
    <source>
        <dbReference type="PROSITE" id="PS50110"/>
    </source>
</evidence>
<dbReference type="PROSITE" id="PS50110">
    <property type="entry name" value="RESPONSE_REGULATORY"/>
    <property type="match status" value="1"/>
</dbReference>
<keyword evidence="7" id="KW-1185">Reference proteome</keyword>
<dbReference type="PROSITE" id="PS51755">
    <property type="entry name" value="OMPR_PHOB"/>
    <property type="match status" value="1"/>
</dbReference>
<dbReference type="InterPro" id="IPR049767">
    <property type="entry name" value="RppA"/>
</dbReference>
<reference evidence="6" key="1">
    <citation type="submission" date="2022-04" db="EMBL/GenBank/DDBJ databases">
        <title>Complete genome sequence of a cyanobacterium, Nostoc sp. SO-36, isolated in Antarctica.</title>
        <authorList>
            <person name="Kanesaki Y."/>
            <person name="Effendi D."/>
            <person name="Sakamoto T."/>
            <person name="Ohtani S."/>
            <person name="Awai K."/>
        </authorList>
    </citation>
    <scope>NUCLEOTIDE SEQUENCE</scope>
    <source>
        <strain evidence="6">SO-36</strain>
        <plasmid evidence="6">pANSO36B</plasmid>
    </source>
</reference>
<dbReference type="Gene3D" id="6.10.250.690">
    <property type="match status" value="1"/>
</dbReference>
<feature type="domain" description="Response regulatory" evidence="4">
    <location>
        <begin position="21"/>
        <end position="137"/>
    </location>
</feature>
<gene>
    <name evidence="6" type="ORF">ANSO36C_66500</name>
</gene>
<sequence length="253" mass="28804">MQAMLTSQISTELLTTQFDMRVLLVEDEPDLGAAIKRTLNQQKYLVDWVMDGNEAWAYLENSSAQYTVAILDWMLPGITGLELCKRLRLKANPLPVLMLTARDRTEDKVTGLDAGADDYLVKPFGMVELLARLRALQRRSPQFQPQQLTVGNLTLDYGNNTVVRKNTIDKQQSIPLTNKEFQLLEYFMKHPNQIVTTEQIRNQIWEVNAESSSNVVAAQIRLLRSKLTNSDCANSIETLHGMGYRFHLTNESE</sequence>
<dbReference type="InterPro" id="IPR036388">
    <property type="entry name" value="WH-like_DNA-bd_sf"/>
</dbReference>
<evidence type="ECO:0000313" key="6">
    <source>
        <dbReference type="EMBL" id="BDI20848.1"/>
    </source>
</evidence>
<dbReference type="Pfam" id="PF00486">
    <property type="entry name" value="Trans_reg_C"/>
    <property type="match status" value="1"/>
</dbReference>
<dbReference type="NCBIfam" id="NF041734">
    <property type="entry name" value="resp_reg_RppA"/>
    <property type="match status" value="1"/>
</dbReference>
<dbReference type="InterPro" id="IPR039420">
    <property type="entry name" value="WalR-like"/>
</dbReference>
<keyword evidence="1 3" id="KW-0238">DNA-binding</keyword>
<dbReference type="SMART" id="SM00862">
    <property type="entry name" value="Trans_reg_C"/>
    <property type="match status" value="1"/>
</dbReference>
<dbReference type="CDD" id="cd17624">
    <property type="entry name" value="REC_OmpR_PmrA-like"/>
    <property type="match status" value="1"/>
</dbReference>
<feature type="domain" description="OmpR/PhoB-type" evidence="5">
    <location>
        <begin position="145"/>
        <end position="248"/>
    </location>
</feature>
<geneLocation type="plasmid" evidence="6 7">
    <name>pANSO36B</name>
</geneLocation>
<name>A0ABM7ZC10_NOSCO</name>
<dbReference type="InterPro" id="IPR016032">
    <property type="entry name" value="Sig_transdc_resp-reg_C-effctor"/>
</dbReference>
<dbReference type="PANTHER" id="PTHR48111">
    <property type="entry name" value="REGULATOR OF RPOS"/>
    <property type="match status" value="1"/>
</dbReference>
<organism evidence="6 7">
    <name type="scientific">Nostoc cf. commune SO-36</name>
    <dbReference type="NCBI Taxonomy" id="449208"/>
    <lineage>
        <taxon>Bacteria</taxon>
        <taxon>Bacillati</taxon>
        <taxon>Cyanobacteriota</taxon>
        <taxon>Cyanophyceae</taxon>
        <taxon>Nostocales</taxon>
        <taxon>Nostocaceae</taxon>
        <taxon>Nostoc</taxon>
    </lineage>
</organism>
<keyword evidence="2" id="KW-0597">Phosphoprotein</keyword>
<dbReference type="Pfam" id="PF00072">
    <property type="entry name" value="Response_reg"/>
    <property type="match status" value="1"/>
</dbReference>
<dbReference type="Gene3D" id="1.10.10.10">
    <property type="entry name" value="Winged helix-like DNA-binding domain superfamily/Winged helix DNA-binding domain"/>
    <property type="match status" value="1"/>
</dbReference>
<dbReference type="SUPFAM" id="SSF46894">
    <property type="entry name" value="C-terminal effector domain of the bipartite response regulators"/>
    <property type="match status" value="1"/>
</dbReference>
<keyword evidence="6" id="KW-0614">Plasmid</keyword>
<dbReference type="CDD" id="cd00383">
    <property type="entry name" value="trans_reg_C"/>
    <property type="match status" value="1"/>
</dbReference>
<dbReference type="Proteomes" id="UP001055453">
    <property type="component" value="Plasmid pANSO36B"/>
</dbReference>
<feature type="modified residue" description="4-aspartylphosphate" evidence="2">
    <location>
        <position position="72"/>
    </location>
</feature>
<protein>
    <submittedName>
        <fullName evidence="6">DNA-binding response regulator</fullName>
    </submittedName>
</protein>
<dbReference type="GO" id="GO:0003677">
    <property type="term" value="F:DNA binding"/>
    <property type="evidence" value="ECO:0007669"/>
    <property type="project" value="UniProtKB-KW"/>
</dbReference>
<evidence type="ECO:0000256" key="2">
    <source>
        <dbReference type="PROSITE-ProRule" id="PRU00169"/>
    </source>
</evidence>
<evidence type="ECO:0000313" key="7">
    <source>
        <dbReference type="Proteomes" id="UP001055453"/>
    </source>
</evidence>
<dbReference type="InterPro" id="IPR001867">
    <property type="entry name" value="OmpR/PhoB-type_DNA-bd"/>
</dbReference>
<proteinExistence type="predicted"/>
<dbReference type="InterPro" id="IPR011006">
    <property type="entry name" value="CheY-like_superfamily"/>
</dbReference>
<dbReference type="Gene3D" id="3.40.50.2300">
    <property type="match status" value="1"/>
</dbReference>
<dbReference type="SUPFAM" id="SSF52172">
    <property type="entry name" value="CheY-like"/>
    <property type="match status" value="1"/>
</dbReference>